<proteinExistence type="predicted"/>
<evidence type="ECO:0000259" key="1">
    <source>
        <dbReference type="Pfam" id="PF02230"/>
    </source>
</evidence>
<dbReference type="InterPro" id="IPR003140">
    <property type="entry name" value="PLipase/COase/thioEstase"/>
</dbReference>
<dbReference type="Gene3D" id="3.40.50.1820">
    <property type="entry name" value="alpha/beta hydrolase"/>
    <property type="match status" value="1"/>
</dbReference>
<dbReference type="AlphaFoldDB" id="A0A9D2G287"/>
<reference evidence="2" key="2">
    <citation type="submission" date="2021-04" db="EMBL/GenBank/DDBJ databases">
        <authorList>
            <person name="Gilroy R."/>
        </authorList>
    </citation>
    <scope>NUCLEOTIDE SEQUENCE</scope>
    <source>
        <strain evidence="2">CHK169-4300</strain>
    </source>
</reference>
<dbReference type="Proteomes" id="UP000824106">
    <property type="component" value="Unassembled WGS sequence"/>
</dbReference>
<organism evidence="2 3">
    <name type="scientific">Candidatus Atopostipes pullistercoris</name>
    <dbReference type="NCBI Taxonomy" id="2838467"/>
    <lineage>
        <taxon>Bacteria</taxon>
        <taxon>Bacillati</taxon>
        <taxon>Bacillota</taxon>
        <taxon>Bacilli</taxon>
        <taxon>Lactobacillales</taxon>
        <taxon>Carnobacteriaceae</taxon>
        <taxon>Atopostipes</taxon>
    </lineage>
</organism>
<keyword evidence="2" id="KW-0378">Hydrolase</keyword>
<sequence length="200" mass="22672">MYKYRYEKGQSTDSTFILLHGTGGNEEDLLPVAAALDAKANVLSIRGNVLEDGKARYFKRLRKGQYDVSDLMTRGQELYAFIEEKAEEYQFSLEEAIYLGFSNGANIAMNMMLLEDSRINKGMLYAPMYPLDVEEVVDLPNVKVFLSMGENDPIVPRRESERVIAIFKDLGAEVTEFWVDGHELNGDNLLAGKEWLAKIQ</sequence>
<dbReference type="EMBL" id="DXAZ01000045">
    <property type="protein sequence ID" value="HIZ70780.1"/>
    <property type="molecule type" value="Genomic_DNA"/>
</dbReference>
<dbReference type="SUPFAM" id="SSF53474">
    <property type="entry name" value="alpha/beta-Hydrolases"/>
    <property type="match status" value="1"/>
</dbReference>
<dbReference type="InterPro" id="IPR029058">
    <property type="entry name" value="AB_hydrolase_fold"/>
</dbReference>
<evidence type="ECO:0000313" key="2">
    <source>
        <dbReference type="EMBL" id="HIZ70780.1"/>
    </source>
</evidence>
<dbReference type="GO" id="GO:0016787">
    <property type="term" value="F:hydrolase activity"/>
    <property type="evidence" value="ECO:0007669"/>
    <property type="project" value="UniProtKB-KW"/>
</dbReference>
<name>A0A9D2G287_9LACT</name>
<protein>
    <submittedName>
        <fullName evidence="2">Alpha/beta hydrolase</fullName>
    </submittedName>
</protein>
<feature type="domain" description="Phospholipase/carboxylesterase/thioesterase" evidence="1">
    <location>
        <begin position="70"/>
        <end position="197"/>
    </location>
</feature>
<accession>A0A9D2G287</accession>
<dbReference type="Pfam" id="PF02230">
    <property type="entry name" value="Abhydrolase_2"/>
    <property type="match status" value="1"/>
</dbReference>
<reference evidence="2" key="1">
    <citation type="journal article" date="2021" name="PeerJ">
        <title>Extensive microbial diversity within the chicken gut microbiome revealed by metagenomics and culture.</title>
        <authorList>
            <person name="Gilroy R."/>
            <person name="Ravi A."/>
            <person name="Getino M."/>
            <person name="Pursley I."/>
            <person name="Horton D.L."/>
            <person name="Alikhan N.F."/>
            <person name="Baker D."/>
            <person name="Gharbi K."/>
            <person name="Hall N."/>
            <person name="Watson M."/>
            <person name="Adriaenssens E.M."/>
            <person name="Foster-Nyarko E."/>
            <person name="Jarju S."/>
            <person name="Secka A."/>
            <person name="Antonio M."/>
            <person name="Oren A."/>
            <person name="Chaudhuri R.R."/>
            <person name="La Ragione R."/>
            <person name="Hildebrand F."/>
            <person name="Pallen M.J."/>
        </authorList>
    </citation>
    <scope>NUCLEOTIDE SEQUENCE</scope>
    <source>
        <strain evidence="2">CHK169-4300</strain>
    </source>
</reference>
<comment type="caution">
    <text evidence="2">The sequence shown here is derived from an EMBL/GenBank/DDBJ whole genome shotgun (WGS) entry which is preliminary data.</text>
</comment>
<evidence type="ECO:0000313" key="3">
    <source>
        <dbReference type="Proteomes" id="UP000824106"/>
    </source>
</evidence>
<gene>
    <name evidence="2" type="ORF">H9808_03300</name>
</gene>